<name>A0A0R2K0E8_9LACO</name>
<evidence type="ECO:0000256" key="1">
    <source>
        <dbReference type="ARBA" id="ARBA00004196"/>
    </source>
</evidence>
<keyword evidence="4 6" id="KW-0732">Signal</keyword>
<dbReference type="PANTHER" id="PTHR30290:SF10">
    <property type="entry name" value="PERIPLASMIC OLIGOPEPTIDE-BINDING PROTEIN-RELATED"/>
    <property type="match status" value="1"/>
</dbReference>
<dbReference type="Proteomes" id="UP000051749">
    <property type="component" value="Unassembled WGS sequence"/>
</dbReference>
<dbReference type="Gene3D" id="3.90.76.10">
    <property type="entry name" value="Dipeptide-binding Protein, Domain 1"/>
    <property type="match status" value="1"/>
</dbReference>
<dbReference type="PATRIC" id="fig|319653.3.peg.1783"/>
<dbReference type="InterPro" id="IPR030678">
    <property type="entry name" value="Peptide/Ni-bd"/>
</dbReference>
<evidence type="ECO:0000256" key="3">
    <source>
        <dbReference type="ARBA" id="ARBA00022448"/>
    </source>
</evidence>
<feature type="signal peptide" evidence="6">
    <location>
        <begin position="1"/>
        <end position="35"/>
    </location>
</feature>
<keyword evidence="5" id="KW-0653">Protein transport</keyword>
<evidence type="ECO:0000256" key="6">
    <source>
        <dbReference type="SAM" id="SignalP"/>
    </source>
</evidence>
<dbReference type="GO" id="GO:0015833">
    <property type="term" value="P:peptide transport"/>
    <property type="evidence" value="ECO:0007669"/>
    <property type="project" value="UniProtKB-KW"/>
</dbReference>
<proteinExistence type="inferred from homology"/>
<gene>
    <name evidence="8" type="ORF">IV87_GL001752</name>
</gene>
<dbReference type="PIRSF" id="PIRSF002741">
    <property type="entry name" value="MppA"/>
    <property type="match status" value="1"/>
</dbReference>
<dbReference type="PANTHER" id="PTHR30290">
    <property type="entry name" value="PERIPLASMIC BINDING COMPONENT OF ABC TRANSPORTER"/>
    <property type="match status" value="1"/>
</dbReference>
<sequence length="562" mass="62166">MWRVFFYLITKKGADFMNKKWKVSVLFLIAATVLAGCGSKSASAGTHDYATKQTYNLMANTEVETMDPSLADDSTSLAQLENTNEGLYHPNKTGKLMPEAASKTIVSKDGMTYTFTIHKGMKWSNGDPVTAQNFVYGWRRSVNPTTKAPNAFLFAPIKNANAIMNGKKSVKTLGVKAVNKTTFKVTLAKPAPYLKQMTALPAFFPQDKKVVEKYGKSYGTSSDKTVYNGPFVQKGWTGSNLTWKLKKNTNYWDKKTVHLTTVNMQVVQNSSTALNLYQVKKLDDISLSGEQATQEKNNKDFYSSTANSMTYAVYNFKNKAMQNINIRKAISLVLNRKQVTSKVLADGSITPKGFVPAKLTENPKTGADFTTDAAVANSVTQNKTLAKKYWAKGMKQLGKTKLTINLMCWDEGSNSQVAEYMQSEINQTLKGADVKESTLPKKSAITKMSSHTGFDMALTGWSPDFLDLMDVLQLEQTGNPYNFGSFSNKTFDKYMKAAITTDATNSQARYDDYVKAEKVLMKQQGVAVIDQGASTYLHNPKVKDAVSTTDGGTYLKKAYVVK</sequence>
<feature type="domain" description="Solute-binding protein family 5" evidence="7">
    <location>
        <begin position="96"/>
        <end position="474"/>
    </location>
</feature>
<dbReference type="STRING" id="319653.SAMN04487973_101246"/>
<dbReference type="Gene3D" id="3.10.105.10">
    <property type="entry name" value="Dipeptide-binding Protein, Domain 3"/>
    <property type="match status" value="1"/>
</dbReference>
<dbReference type="AlphaFoldDB" id="A0A0R2K0E8"/>
<reference evidence="8 9" key="1">
    <citation type="journal article" date="2015" name="Genome Announc.">
        <title>Expanding the biotechnology potential of lactobacilli through comparative genomics of 213 strains and associated genera.</title>
        <authorList>
            <person name="Sun Z."/>
            <person name="Harris H.M."/>
            <person name="McCann A."/>
            <person name="Guo C."/>
            <person name="Argimon S."/>
            <person name="Zhang W."/>
            <person name="Yang X."/>
            <person name="Jeffery I.B."/>
            <person name="Cooney J.C."/>
            <person name="Kagawa T.F."/>
            <person name="Liu W."/>
            <person name="Song Y."/>
            <person name="Salvetti E."/>
            <person name="Wrobel A."/>
            <person name="Rasinkangas P."/>
            <person name="Parkhill J."/>
            <person name="Rea M.C."/>
            <person name="O'Sullivan O."/>
            <person name="Ritari J."/>
            <person name="Douillard F.P."/>
            <person name="Paul Ross R."/>
            <person name="Yang R."/>
            <person name="Briner A.E."/>
            <person name="Felis G.E."/>
            <person name="de Vos W.M."/>
            <person name="Barrangou R."/>
            <person name="Klaenhammer T.R."/>
            <person name="Caufield P.W."/>
            <person name="Cui Y."/>
            <person name="Zhang H."/>
            <person name="O'Toole P.W."/>
        </authorList>
    </citation>
    <scope>NUCLEOTIDE SEQUENCE [LARGE SCALE GENOMIC DNA]</scope>
    <source>
        <strain evidence="8 9">DSM 22301</strain>
    </source>
</reference>
<dbReference type="GO" id="GO:1904680">
    <property type="term" value="F:peptide transmembrane transporter activity"/>
    <property type="evidence" value="ECO:0007669"/>
    <property type="project" value="TreeGrafter"/>
</dbReference>
<evidence type="ECO:0000256" key="5">
    <source>
        <dbReference type="ARBA" id="ARBA00022856"/>
    </source>
</evidence>
<evidence type="ECO:0000256" key="4">
    <source>
        <dbReference type="ARBA" id="ARBA00022729"/>
    </source>
</evidence>
<dbReference type="GO" id="GO:0030313">
    <property type="term" value="C:cell envelope"/>
    <property type="evidence" value="ECO:0007669"/>
    <property type="project" value="UniProtKB-SubCell"/>
</dbReference>
<evidence type="ECO:0000313" key="9">
    <source>
        <dbReference type="Proteomes" id="UP000051749"/>
    </source>
</evidence>
<keyword evidence="5" id="KW-0571">Peptide transport</keyword>
<keyword evidence="3" id="KW-0813">Transport</keyword>
<comment type="similarity">
    <text evidence="2">Belongs to the bacterial solute-binding protein 5 family.</text>
</comment>
<dbReference type="InterPro" id="IPR000914">
    <property type="entry name" value="SBP_5_dom"/>
</dbReference>
<comment type="subcellular location">
    <subcellularLocation>
        <location evidence="1">Cell envelope</location>
    </subcellularLocation>
</comment>
<dbReference type="CDD" id="cd08504">
    <property type="entry name" value="PBP2_OppA"/>
    <property type="match status" value="1"/>
</dbReference>
<evidence type="ECO:0000313" key="8">
    <source>
        <dbReference type="EMBL" id="KRN83041.1"/>
    </source>
</evidence>
<organism evidence="8 9">
    <name type="scientific">Pediococcus ethanolidurans</name>
    <dbReference type="NCBI Taxonomy" id="319653"/>
    <lineage>
        <taxon>Bacteria</taxon>
        <taxon>Bacillati</taxon>
        <taxon>Bacillota</taxon>
        <taxon>Bacilli</taxon>
        <taxon>Lactobacillales</taxon>
        <taxon>Lactobacillaceae</taxon>
        <taxon>Pediococcus</taxon>
    </lineage>
</organism>
<dbReference type="GO" id="GO:0043190">
    <property type="term" value="C:ATP-binding cassette (ABC) transporter complex"/>
    <property type="evidence" value="ECO:0007669"/>
    <property type="project" value="InterPro"/>
</dbReference>
<evidence type="ECO:0000256" key="2">
    <source>
        <dbReference type="ARBA" id="ARBA00005695"/>
    </source>
</evidence>
<dbReference type="GO" id="GO:0042597">
    <property type="term" value="C:periplasmic space"/>
    <property type="evidence" value="ECO:0007669"/>
    <property type="project" value="UniProtKB-ARBA"/>
</dbReference>
<dbReference type="EMBL" id="JQBY01000005">
    <property type="protein sequence ID" value="KRN83041.1"/>
    <property type="molecule type" value="Genomic_DNA"/>
</dbReference>
<dbReference type="Pfam" id="PF00496">
    <property type="entry name" value="SBP_bac_5"/>
    <property type="match status" value="1"/>
</dbReference>
<feature type="chain" id="PRO_5039352937" evidence="6">
    <location>
        <begin position="36"/>
        <end position="562"/>
    </location>
</feature>
<accession>A0A0R2K0E8</accession>
<comment type="caution">
    <text evidence="8">The sequence shown here is derived from an EMBL/GenBank/DDBJ whole genome shotgun (WGS) entry which is preliminary data.</text>
</comment>
<dbReference type="FunFam" id="3.90.76.10:FF:000001">
    <property type="entry name" value="Oligopeptide ABC transporter substrate-binding protein"/>
    <property type="match status" value="1"/>
</dbReference>
<protein>
    <submittedName>
        <fullName evidence="8">ABC transporter, substrate-binding protein, family 5</fullName>
    </submittedName>
</protein>
<dbReference type="SUPFAM" id="SSF53850">
    <property type="entry name" value="Periplasmic binding protein-like II"/>
    <property type="match status" value="1"/>
</dbReference>
<dbReference type="InterPro" id="IPR039424">
    <property type="entry name" value="SBP_5"/>
</dbReference>
<dbReference type="Gene3D" id="3.40.190.10">
    <property type="entry name" value="Periplasmic binding protein-like II"/>
    <property type="match status" value="1"/>
</dbReference>
<evidence type="ECO:0000259" key="7">
    <source>
        <dbReference type="Pfam" id="PF00496"/>
    </source>
</evidence>